<dbReference type="AlphaFoldDB" id="A0ABC9ALC8"/>
<evidence type="ECO:0000256" key="1">
    <source>
        <dbReference type="PROSITE-ProRule" id="PRU00175"/>
    </source>
</evidence>
<dbReference type="InterPro" id="IPR001841">
    <property type="entry name" value="Znf_RING"/>
</dbReference>
<feature type="region of interest" description="Disordered" evidence="2">
    <location>
        <begin position="30"/>
        <end position="101"/>
    </location>
</feature>
<sequence length="362" mass="38285">MAQQGIKMTAPAGEPAVVAAPPVPVAGADVLGSGGGGCGSVVIDAPSSEHETELADVDLTDDDFSDEEDDDDSDDEYVDSDSEFEDDDGQPPRPPPPPPDVVEHSVFSVASVGFLGQPARFATVHNTAAFMRLAPAAAAPGESGGGGEIVVHYRYTRFLRAQGACDSCVDTHVLGPKLARVRFHLPAHAAAAADPASSVELAGAAVVPLLYPARFSAHLRALWCHLVAMAPVPRATRVVVTVDAGILRPGDWTPARMRRMVAAMESVAREGEMQPAVSDVCVELRLPAPLAKEDDVRPAKRRRVAGEDCPICCEALEQGLAAWPRCLHIFHATCLEEHLVRGSQECPMCRNGLEVVDAPSME</sequence>
<dbReference type="Proteomes" id="UP001497457">
    <property type="component" value="Chromosome 21rd"/>
</dbReference>
<dbReference type="GO" id="GO:0008270">
    <property type="term" value="F:zinc ion binding"/>
    <property type="evidence" value="ECO:0007669"/>
    <property type="project" value="UniProtKB-KW"/>
</dbReference>
<keyword evidence="1" id="KW-0479">Metal-binding</keyword>
<dbReference type="Gene3D" id="3.30.40.10">
    <property type="entry name" value="Zinc/RING finger domain, C3HC4 (zinc finger)"/>
    <property type="match status" value="1"/>
</dbReference>
<feature type="compositionally biased region" description="Acidic residues" evidence="2">
    <location>
        <begin position="54"/>
        <end position="89"/>
    </location>
</feature>
<feature type="domain" description="RING-type" evidence="3">
    <location>
        <begin position="309"/>
        <end position="350"/>
    </location>
</feature>
<proteinExistence type="predicted"/>
<organism evidence="4 5">
    <name type="scientific">Urochloa decumbens</name>
    <dbReference type="NCBI Taxonomy" id="240449"/>
    <lineage>
        <taxon>Eukaryota</taxon>
        <taxon>Viridiplantae</taxon>
        <taxon>Streptophyta</taxon>
        <taxon>Embryophyta</taxon>
        <taxon>Tracheophyta</taxon>
        <taxon>Spermatophyta</taxon>
        <taxon>Magnoliopsida</taxon>
        <taxon>Liliopsida</taxon>
        <taxon>Poales</taxon>
        <taxon>Poaceae</taxon>
        <taxon>PACMAD clade</taxon>
        <taxon>Panicoideae</taxon>
        <taxon>Panicodae</taxon>
        <taxon>Paniceae</taxon>
        <taxon>Melinidinae</taxon>
        <taxon>Urochloa</taxon>
    </lineage>
</organism>
<dbReference type="CDD" id="cd16448">
    <property type="entry name" value="RING-H2"/>
    <property type="match status" value="1"/>
</dbReference>
<dbReference type="EMBL" id="OZ075131">
    <property type="protein sequence ID" value="CAL4980991.1"/>
    <property type="molecule type" value="Genomic_DNA"/>
</dbReference>
<reference evidence="5" key="1">
    <citation type="submission" date="2024-06" db="EMBL/GenBank/DDBJ databases">
        <authorList>
            <person name="Ryan C."/>
        </authorList>
    </citation>
    <scope>NUCLEOTIDE SEQUENCE [LARGE SCALE GENOMIC DNA]</scope>
</reference>
<gene>
    <name evidence="4" type="ORF">URODEC1_LOCUS55937</name>
</gene>
<dbReference type="SMART" id="SM00184">
    <property type="entry name" value="RING"/>
    <property type="match status" value="1"/>
</dbReference>
<keyword evidence="1" id="KW-0863">Zinc-finger</keyword>
<dbReference type="PROSITE" id="PS50089">
    <property type="entry name" value="ZF_RING_2"/>
    <property type="match status" value="1"/>
</dbReference>
<protein>
    <recommendedName>
        <fullName evidence="3">RING-type domain-containing protein</fullName>
    </recommendedName>
</protein>
<evidence type="ECO:0000313" key="5">
    <source>
        <dbReference type="Proteomes" id="UP001497457"/>
    </source>
</evidence>
<keyword evidence="5" id="KW-1185">Reference proteome</keyword>
<dbReference type="InterPro" id="IPR013083">
    <property type="entry name" value="Znf_RING/FYVE/PHD"/>
</dbReference>
<dbReference type="Pfam" id="PF13639">
    <property type="entry name" value="zf-RING_2"/>
    <property type="match status" value="1"/>
</dbReference>
<evidence type="ECO:0000259" key="3">
    <source>
        <dbReference type="PROSITE" id="PS50089"/>
    </source>
</evidence>
<reference evidence="4 5" key="2">
    <citation type="submission" date="2024-10" db="EMBL/GenBank/DDBJ databases">
        <authorList>
            <person name="Ryan C."/>
        </authorList>
    </citation>
    <scope>NUCLEOTIDE SEQUENCE [LARGE SCALE GENOMIC DNA]</scope>
</reference>
<dbReference type="SUPFAM" id="SSF57850">
    <property type="entry name" value="RING/U-box"/>
    <property type="match status" value="1"/>
</dbReference>
<accession>A0ABC9ALC8</accession>
<evidence type="ECO:0000313" key="4">
    <source>
        <dbReference type="EMBL" id="CAL4980991.1"/>
    </source>
</evidence>
<feature type="compositionally biased region" description="Pro residues" evidence="2">
    <location>
        <begin position="91"/>
        <end position="100"/>
    </location>
</feature>
<keyword evidence="1" id="KW-0862">Zinc</keyword>
<evidence type="ECO:0000256" key="2">
    <source>
        <dbReference type="SAM" id="MobiDB-lite"/>
    </source>
</evidence>
<name>A0ABC9ALC8_9POAL</name>